<accession>A0A3P7F4M9</accession>
<feature type="region of interest" description="Disordered" evidence="1">
    <location>
        <begin position="51"/>
        <end position="77"/>
    </location>
</feature>
<name>A0A3P7F4M9_SCHSO</name>
<keyword evidence="4" id="KW-1185">Reference proteome</keyword>
<dbReference type="EMBL" id="UYSU01048099">
    <property type="protein sequence ID" value="VDM05948.1"/>
    <property type="molecule type" value="Genomic_DNA"/>
</dbReference>
<keyword evidence="2" id="KW-0732">Signal</keyword>
<evidence type="ECO:0000313" key="4">
    <source>
        <dbReference type="Proteomes" id="UP000275846"/>
    </source>
</evidence>
<gene>
    <name evidence="3" type="ORF">SSLN_LOCUS19562</name>
</gene>
<dbReference type="AlphaFoldDB" id="A0A3P7F4M9"/>
<dbReference type="Proteomes" id="UP000275846">
    <property type="component" value="Unassembled WGS sequence"/>
</dbReference>
<organism evidence="3 4">
    <name type="scientific">Schistocephalus solidus</name>
    <name type="common">Tapeworm</name>
    <dbReference type="NCBI Taxonomy" id="70667"/>
    <lineage>
        <taxon>Eukaryota</taxon>
        <taxon>Metazoa</taxon>
        <taxon>Spiralia</taxon>
        <taxon>Lophotrochozoa</taxon>
        <taxon>Platyhelminthes</taxon>
        <taxon>Cestoda</taxon>
        <taxon>Eucestoda</taxon>
        <taxon>Diphyllobothriidea</taxon>
        <taxon>Diphyllobothriidae</taxon>
        <taxon>Schistocephalus</taxon>
    </lineage>
</organism>
<feature type="chain" id="PRO_5018262597" evidence="2">
    <location>
        <begin position="19"/>
        <end position="154"/>
    </location>
</feature>
<evidence type="ECO:0000313" key="3">
    <source>
        <dbReference type="EMBL" id="VDM05948.1"/>
    </source>
</evidence>
<feature type="compositionally biased region" description="Polar residues" evidence="1">
    <location>
        <begin position="60"/>
        <end position="77"/>
    </location>
</feature>
<evidence type="ECO:0000256" key="2">
    <source>
        <dbReference type="SAM" id="SignalP"/>
    </source>
</evidence>
<dbReference type="OrthoDB" id="19932at2759"/>
<dbReference type="STRING" id="70667.A0A3P7F4M9"/>
<protein>
    <submittedName>
        <fullName evidence="3">Uncharacterized protein</fullName>
    </submittedName>
</protein>
<sequence length="154" mass="17038">MFFVVLVAIVFQWRPSSTNKLYARSAFLDPDVEPPPEDLEERLIESIVSGFTKPEDTVEPSPSASLSTAQPHNAQNTKLMASSGAEEWIGQQETAFRTGSQKKEAVIVTATETVGTQYSLYDSMVSPDACFEVANGNQLIRLRHSRQEGVQFLL</sequence>
<proteinExistence type="predicted"/>
<evidence type="ECO:0000256" key="1">
    <source>
        <dbReference type="SAM" id="MobiDB-lite"/>
    </source>
</evidence>
<feature type="signal peptide" evidence="2">
    <location>
        <begin position="1"/>
        <end position="18"/>
    </location>
</feature>
<reference evidence="3 4" key="1">
    <citation type="submission" date="2018-11" db="EMBL/GenBank/DDBJ databases">
        <authorList>
            <consortium name="Pathogen Informatics"/>
        </authorList>
    </citation>
    <scope>NUCLEOTIDE SEQUENCE [LARGE SCALE GENOMIC DNA]</scope>
    <source>
        <strain evidence="3 4">NST_G2</strain>
    </source>
</reference>